<dbReference type="EMBL" id="LR798406">
    <property type="protein sequence ID" value="CAB5230284.1"/>
    <property type="molecule type" value="Genomic_DNA"/>
</dbReference>
<proteinExistence type="predicted"/>
<dbReference type="EMBL" id="LR797052">
    <property type="protein sequence ID" value="CAB4183769.1"/>
    <property type="molecule type" value="Genomic_DNA"/>
</dbReference>
<evidence type="ECO:0000313" key="2">
    <source>
        <dbReference type="EMBL" id="CAB4183769.1"/>
    </source>
</evidence>
<dbReference type="EMBL" id="LR796978">
    <property type="protein sequence ID" value="CAB4179045.1"/>
    <property type="molecule type" value="Genomic_DNA"/>
</dbReference>
<dbReference type="EMBL" id="LR797424">
    <property type="protein sequence ID" value="CAB4215381.1"/>
    <property type="molecule type" value="Genomic_DNA"/>
</dbReference>
<gene>
    <name evidence="1" type="ORF">UFOVP1022_33</name>
    <name evidence="2" type="ORF">UFOVP1110_8</name>
    <name evidence="3" type="ORF">UFOVP1378_10</name>
    <name evidence="4" type="ORF">UFOVP1474_19</name>
    <name evidence="5" type="ORF">UFOVP1561_51</name>
</gene>
<dbReference type="EMBL" id="LR797318">
    <property type="protein sequence ID" value="CAB4202340.1"/>
    <property type="molecule type" value="Genomic_DNA"/>
</dbReference>
<protein>
    <submittedName>
        <fullName evidence="3">Uncharacterized protein</fullName>
    </submittedName>
</protein>
<name>A0A6J5RUY3_9CAUD</name>
<evidence type="ECO:0000313" key="4">
    <source>
        <dbReference type="EMBL" id="CAB4215381.1"/>
    </source>
</evidence>
<evidence type="ECO:0000313" key="3">
    <source>
        <dbReference type="EMBL" id="CAB4202340.1"/>
    </source>
</evidence>
<organism evidence="3">
    <name type="scientific">uncultured Caudovirales phage</name>
    <dbReference type="NCBI Taxonomy" id="2100421"/>
    <lineage>
        <taxon>Viruses</taxon>
        <taxon>Duplodnaviria</taxon>
        <taxon>Heunggongvirae</taxon>
        <taxon>Uroviricota</taxon>
        <taxon>Caudoviricetes</taxon>
        <taxon>Peduoviridae</taxon>
        <taxon>Maltschvirus</taxon>
        <taxon>Maltschvirus maltsch</taxon>
    </lineage>
</organism>
<sequence length="67" mass="7693">MAEFTADLNPKKTNTDLGDLLRMDESIAKDRWYKNAMKDRIPTPSNMVKSSIDDVGVPFRFNNSQKE</sequence>
<evidence type="ECO:0000313" key="1">
    <source>
        <dbReference type="EMBL" id="CAB4179045.1"/>
    </source>
</evidence>
<accession>A0A6J5RUY3</accession>
<reference evidence="3" key="1">
    <citation type="submission" date="2020-05" db="EMBL/GenBank/DDBJ databases">
        <authorList>
            <person name="Chiriac C."/>
            <person name="Salcher M."/>
            <person name="Ghai R."/>
            <person name="Kavagutti S V."/>
        </authorList>
    </citation>
    <scope>NUCLEOTIDE SEQUENCE</scope>
</reference>
<evidence type="ECO:0000313" key="5">
    <source>
        <dbReference type="EMBL" id="CAB5230284.1"/>
    </source>
</evidence>